<name>A0A1H3WXN1_9BACT</name>
<gene>
    <name evidence="1" type="ORF">SAMN05660909_00144</name>
</gene>
<evidence type="ECO:0000313" key="2">
    <source>
        <dbReference type="Proteomes" id="UP000199656"/>
    </source>
</evidence>
<proteinExistence type="predicted"/>
<keyword evidence="2" id="KW-1185">Reference proteome</keyword>
<dbReference type="STRING" id="408074.SAMN05660909_00144"/>
<sequence>MVLNSDNMTEQADGKVLLIESQYFPPIEVYKALVKCDTLQLEQFEHYQKVSYRNRCYIAGPNGRITLSVPLSKGKNQRTVMKDIKISNEEKWQGQHWKTLVSAYRRSPWFEYYEPELETLYTRPFNYLLDWNMACLEWANKQLGLKVPVIFTKEYQKEVVDPSVTDARDSILPEPAVFGEPEYTQVFQERIGFIRNLSILDLLFCEGKQSLEVLS</sequence>
<evidence type="ECO:0000313" key="1">
    <source>
        <dbReference type="EMBL" id="SDZ91947.1"/>
    </source>
</evidence>
<dbReference type="Proteomes" id="UP000199656">
    <property type="component" value="Unassembled WGS sequence"/>
</dbReference>
<dbReference type="AlphaFoldDB" id="A0A1H3WXN1"/>
<organism evidence="1 2">
    <name type="scientific">Chitinophaga terrae</name>
    <name type="common">ex Kim and Jung 2007</name>
    <dbReference type="NCBI Taxonomy" id="408074"/>
    <lineage>
        <taxon>Bacteria</taxon>
        <taxon>Pseudomonadati</taxon>
        <taxon>Bacteroidota</taxon>
        <taxon>Chitinophagia</taxon>
        <taxon>Chitinophagales</taxon>
        <taxon>Chitinophagaceae</taxon>
        <taxon>Chitinophaga</taxon>
    </lineage>
</organism>
<accession>A0A1H3WXN1</accession>
<dbReference type="InterPro" id="IPR014985">
    <property type="entry name" value="WbqC"/>
</dbReference>
<dbReference type="EMBL" id="FNRL01000001">
    <property type="protein sequence ID" value="SDZ91947.1"/>
    <property type="molecule type" value="Genomic_DNA"/>
</dbReference>
<protein>
    <submittedName>
        <fullName evidence="1">WbqC-like protein family protein</fullName>
    </submittedName>
</protein>
<reference evidence="2" key="1">
    <citation type="submission" date="2016-10" db="EMBL/GenBank/DDBJ databases">
        <authorList>
            <person name="Varghese N."/>
            <person name="Submissions S."/>
        </authorList>
    </citation>
    <scope>NUCLEOTIDE SEQUENCE [LARGE SCALE GENOMIC DNA]</scope>
    <source>
        <strain evidence="2">DSM 23920</strain>
    </source>
</reference>
<dbReference type="Pfam" id="PF08889">
    <property type="entry name" value="WbqC"/>
    <property type="match status" value="1"/>
</dbReference>